<organism evidence="1 2">
    <name type="scientific">Plakobranchus ocellatus</name>
    <dbReference type="NCBI Taxonomy" id="259542"/>
    <lineage>
        <taxon>Eukaryota</taxon>
        <taxon>Metazoa</taxon>
        <taxon>Spiralia</taxon>
        <taxon>Lophotrochozoa</taxon>
        <taxon>Mollusca</taxon>
        <taxon>Gastropoda</taxon>
        <taxon>Heterobranchia</taxon>
        <taxon>Euthyneura</taxon>
        <taxon>Panpulmonata</taxon>
        <taxon>Sacoglossa</taxon>
        <taxon>Placobranchoidea</taxon>
        <taxon>Plakobranchidae</taxon>
        <taxon>Plakobranchus</taxon>
    </lineage>
</organism>
<dbReference type="Proteomes" id="UP000735302">
    <property type="component" value="Unassembled WGS sequence"/>
</dbReference>
<dbReference type="AlphaFoldDB" id="A0AAV3ZH46"/>
<protein>
    <recommendedName>
        <fullName evidence="3">Transposase</fullName>
    </recommendedName>
</protein>
<evidence type="ECO:0000313" key="1">
    <source>
        <dbReference type="EMBL" id="GFN93861.1"/>
    </source>
</evidence>
<gene>
    <name evidence="1" type="ORF">PoB_002036700</name>
</gene>
<proteinExistence type="predicted"/>
<comment type="caution">
    <text evidence="1">The sequence shown here is derived from an EMBL/GenBank/DDBJ whole genome shotgun (WGS) entry which is preliminary data.</text>
</comment>
<keyword evidence="2" id="KW-1185">Reference proteome</keyword>
<sequence>MTSCGECGDVAKRCRQQLGKWQLPLLSIWKVVEINLPSARLLPGRWRTGRSQGAAIESFLWADVDSDYLLMFKGSLTEKRTRSENSPLLPA</sequence>
<name>A0AAV3ZH46_9GAST</name>
<dbReference type="EMBL" id="BLXT01002372">
    <property type="protein sequence ID" value="GFN93861.1"/>
    <property type="molecule type" value="Genomic_DNA"/>
</dbReference>
<evidence type="ECO:0008006" key="3">
    <source>
        <dbReference type="Google" id="ProtNLM"/>
    </source>
</evidence>
<accession>A0AAV3ZH46</accession>
<evidence type="ECO:0000313" key="2">
    <source>
        <dbReference type="Proteomes" id="UP000735302"/>
    </source>
</evidence>
<reference evidence="1 2" key="1">
    <citation type="journal article" date="2021" name="Elife">
        <title>Chloroplast acquisition without the gene transfer in kleptoplastic sea slugs, Plakobranchus ocellatus.</title>
        <authorList>
            <person name="Maeda T."/>
            <person name="Takahashi S."/>
            <person name="Yoshida T."/>
            <person name="Shimamura S."/>
            <person name="Takaki Y."/>
            <person name="Nagai Y."/>
            <person name="Toyoda A."/>
            <person name="Suzuki Y."/>
            <person name="Arimoto A."/>
            <person name="Ishii H."/>
            <person name="Satoh N."/>
            <person name="Nishiyama T."/>
            <person name="Hasebe M."/>
            <person name="Maruyama T."/>
            <person name="Minagawa J."/>
            <person name="Obokata J."/>
            <person name="Shigenobu S."/>
        </authorList>
    </citation>
    <scope>NUCLEOTIDE SEQUENCE [LARGE SCALE GENOMIC DNA]</scope>
</reference>